<accession>A0A7K1UBU3</accession>
<keyword evidence="2" id="KW-1185">Reference proteome</keyword>
<evidence type="ECO:0000313" key="1">
    <source>
        <dbReference type="EMBL" id="MVT11862.1"/>
    </source>
</evidence>
<dbReference type="EMBL" id="WRXN01000016">
    <property type="protein sequence ID" value="MVT11862.1"/>
    <property type="molecule type" value="Genomic_DNA"/>
</dbReference>
<dbReference type="RefSeq" id="WP_157309280.1">
    <property type="nucleotide sequence ID" value="NZ_WRXN01000016.1"/>
</dbReference>
<name>A0A7K1UBU3_9BACT</name>
<evidence type="ECO:0000313" key="2">
    <source>
        <dbReference type="Proteomes" id="UP000461730"/>
    </source>
</evidence>
<sequence length="336" mass="38923">MSARDHFESALGLYNIDQLKMVVDKALKMRLEDYVRIESIPVTIHNLLVQLEMQDMLLKNFLLYCMNASPRLRDATLEYYKEFFGIALQAPDPYVELVVFNNAFVDRQDLRDKLRNFFTSKTHFLLATKGPRFSGRSHCASFIKYVAKTEGIEAFALDMLEADVESMISELIDDMRLPLKEFRDRMAQHSTQAKGFISALRGIVRDPPFSEKRWCLVFDHHDRDEIDPEVRAFVEGLMQEVAKNNLPDNISIILLGQGDWAVFPYNLHHQVIEVSTPYIENTDVERYLNALASKNGRQLTNDELTTRRDEVLDSLNLKELKGMAEMSARLRKFFTN</sequence>
<reference evidence="1 2" key="1">
    <citation type="submission" date="2019-12" db="EMBL/GenBank/DDBJ databases">
        <title>Chitinophaga sp. strain ysch24 (GDMCC 1.1355), whole genome shotgun sequence.</title>
        <authorList>
            <person name="Zhang X."/>
        </authorList>
    </citation>
    <scope>NUCLEOTIDE SEQUENCE [LARGE SCALE GENOMIC DNA]</scope>
    <source>
        <strain evidence="2">ysch24</strain>
    </source>
</reference>
<comment type="caution">
    <text evidence="1">The sequence shown here is derived from an EMBL/GenBank/DDBJ whole genome shotgun (WGS) entry which is preliminary data.</text>
</comment>
<proteinExistence type="predicted"/>
<gene>
    <name evidence="1" type="ORF">GO493_26610</name>
</gene>
<organism evidence="1 2">
    <name type="scientific">Chitinophaga tropicalis</name>
    <dbReference type="NCBI Taxonomy" id="2683588"/>
    <lineage>
        <taxon>Bacteria</taxon>
        <taxon>Pseudomonadati</taxon>
        <taxon>Bacteroidota</taxon>
        <taxon>Chitinophagia</taxon>
        <taxon>Chitinophagales</taxon>
        <taxon>Chitinophagaceae</taxon>
        <taxon>Chitinophaga</taxon>
    </lineage>
</organism>
<dbReference type="Proteomes" id="UP000461730">
    <property type="component" value="Unassembled WGS sequence"/>
</dbReference>
<dbReference type="AlphaFoldDB" id="A0A7K1UBU3"/>
<protein>
    <submittedName>
        <fullName evidence="1">Uncharacterized protein</fullName>
    </submittedName>
</protein>